<evidence type="ECO:0008006" key="6">
    <source>
        <dbReference type="Google" id="ProtNLM"/>
    </source>
</evidence>
<evidence type="ECO:0000256" key="3">
    <source>
        <dbReference type="SAM" id="SignalP"/>
    </source>
</evidence>
<feature type="compositionally biased region" description="Low complexity" evidence="1">
    <location>
        <begin position="169"/>
        <end position="180"/>
    </location>
</feature>
<evidence type="ECO:0000313" key="4">
    <source>
        <dbReference type="EMBL" id="KAK6176463.1"/>
    </source>
</evidence>
<keyword evidence="3" id="KW-0732">Signal</keyword>
<feature type="region of interest" description="Disordered" evidence="1">
    <location>
        <begin position="119"/>
        <end position="195"/>
    </location>
</feature>
<name>A0AAN8JIM0_PATCE</name>
<gene>
    <name evidence="4" type="ORF">SNE40_014748</name>
</gene>
<protein>
    <recommendedName>
        <fullName evidence="6">Cysteine and tyrosine-rich protein 1</fullName>
    </recommendedName>
</protein>
<keyword evidence="2" id="KW-0472">Membrane</keyword>
<evidence type="ECO:0000313" key="5">
    <source>
        <dbReference type="Proteomes" id="UP001347796"/>
    </source>
</evidence>
<sequence>MTHLISLSILLSVFSGCYAGSYCYTSSGLLYYYTYCSYGCCFDGCCAFSIGTIVGIVIACIVGFVILVVVCIALNKKNTRGRVVVAPTTTNVHHVSPGYGQQPMMVYNTMPGQYPPQAPPPYTYTNPAYPPPPQKDGQQQHPPPPPQDFTAPPGTVPQPQMAPVGFEGQAGPTAPAQQQPQQPPNPFSAYANNKS</sequence>
<dbReference type="EMBL" id="JAZGQO010000010">
    <property type="protein sequence ID" value="KAK6176463.1"/>
    <property type="molecule type" value="Genomic_DNA"/>
</dbReference>
<keyword evidence="2" id="KW-1133">Transmembrane helix</keyword>
<keyword evidence="2" id="KW-0812">Transmembrane</keyword>
<dbReference type="AlphaFoldDB" id="A0AAN8JIM0"/>
<evidence type="ECO:0000256" key="2">
    <source>
        <dbReference type="SAM" id="Phobius"/>
    </source>
</evidence>
<feature type="signal peptide" evidence="3">
    <location>
        <begin position="1"/>
        <end position="19"/>
    </location>
</feature>
<proteinExistence type="predicted"/>
<feature type="transmembrane region" description="Helical" evidence="2">
    <location>
        <begin position="53"/>
        <end position="74"/>
    </location>
</feature>
<comment type="caution">
    <text evidence="4">The sequence shown here is derived from an EMBL/GenBank/DDBJ whole genome shotgun (WGS) entry which is preliminary data.</text>
</comment>
<feature type="compositionally biased region" description="Pro residues" evidence="1">
    <location>
        <begin position="119"/>
        <end position="134"/>
    </location>
</feature>
<evidence type="ECO:0000256" key="1">
    <source>
        <dbReference type="SAM" id="MobiDB-lite"/>
    </source>
</evidence>
<reference evidence="4 5" key="1">
    <citation type="submission" date="2024-01" db="EMBL/GenBank/DDBJ databases">
        <title>The genome of the rayed Mediterranean limpet Patella caerulea (Linnaeus, 1758).</title>
        <authorList>
            <person name="Anh-Thu Weber A."/>
            <person name="Halstead-Nussloch G."/>
        </authorList>
    </citation>
    <scope>NUCLEOTIDE SEQUENCE [LARGE SCALE GENOMIC DNA]</scope>
    <source>
        <strain evidence="4">AATW-2023a</strain>
        <tissue evidence="4">Whole specimen</tissue>
    </source>
</reference>
<feature type="chain" id="PRO_5042914827" description="Cysteine and tyrosine-rich protein 1" evidence="3">
    <location>
        <begin position="20"/>
        <end position="195"/>
    </location>
</feature>
<accession>A0AAN8JIM0</accession>
<dbReference type="Proteomes" id="UP001347796">
    <property type="component" value="Unassembled WGS sequence"/>
</dbReference>
<organism evidence="4 5">
    <name type="scientific">Patella caerulea</name>
    <name type="common">Rayed Mediterranean limpet</name>
    <dbReference type="NCBI Taxonomy" id="87958"/>
    <lineage>
        <taxon>Eukaryota</taxon>
        <taxon>Metazoa</taxon>
        <taxon>Spiralia</taxon>
        <taxon>Lophotrochozoa</taxon>
        <taxon>Mollusca</taxon>
        <taxon>Gastropoda</taxon>
        <taxon>Patellogastropoda</taxon>
        <taxon>Patelloidea</taxon>
        <taxon>Patellidae</taxon>
        <taxon>Patella</taxon>
    </lineage>
</organism>
<keyword evidence="5" id="KW-1185">Reference proteome</keyword>